<evidence type="ECO:0000313" key="1">
    <source>
        <dbReference type="EMBL" id="GGG58354.1"/>
    </source>
</evidence>
<proteinExistence type="predicted"/>
<comment type="caution">
    <text evidence="1">The sequence shown here is derived from an EMBL/GenBank/DDBJ whole genome shotgun (WGS) entry which is preliminary data.</text>
</comment>
<reference evidence="1" key="1">
    <citation type="journal article" date="2014" name="Int. J. Syst. Evol. Microbiol.">
        <title>Complete genome sequence of Corynebacterium casei LMG S-19264T (=DSM 44701T), isolated from a smear-ripened cheese.</title>
        <authorList>
            <consortium name="US DOE Joint Genome Institute (JGI-PGF)"/>
            <person name="Walter F."/>
            <person name="Albersmeier A."/>
            <person name="Kalinowski J."/>
            <person name="Ruckert C."/>
        </authorList>
    </citation>
    <scope>NUCLEOTIDE SEQUENCE</scope>
    <source>
        <strain evidence="1">CGMCC 1.15425</strain>
    </source>
</reference>
<sequence>MDAIALKRIMSPVFGREIHRFAKGNAFSVPNYCCDLEDSLTPFIYNSFYPFAGTAQHFVYMSYRITFVHHFSALCTLCWHRTVTFSR</sequence>
<organism evidence="1 2">
    <name type="scientific">Pseudohongiella nitratireducens</name>
    <dbReference type="NCBI Taxonomy" id="1768907"/>
    <lineage>
        <taxon>Bacteria</taxon>
        <taxon>Pseudomonadati</taxon>
        <taxon>Pseudomonadota</taxon>
        <taxon>Gammaproteobacteria</taxon>
        <taxon>Pseudomonadales</taxon>
        <taxon>Pseudohongiellaceae</taxon>
        <taxon>Pseudohongiella</taxon>
    </lineage>
</organism>
<keyword evidence="2" id="KW-1185">Reference proteome</keyword>
<dbReference type="Proteomes" id="UP000627715">
    <property type="component" value="Unassembled WGS sequence"/>
</dbReference>
<evidence type="ECO:0000313" key="2">
    <source>
        <dbReference type="Proteomes" id="UP000627715"/>
    </source>
</evidence>
<dbReference type="EMBL" id="BMIY01000006">
    <property type="protein sequence ID" value="GGG58354.1"/>
    <property type="molecule type" value="Genomic_DNA"/>
</dbReference>
<reference evidence="1" key="2">
    <citation type="submission" date="2020-09" db="EMBL/GenBank/DDBJ databases">
        <authorList>
            <person name="Sun Q."/>
            <person name="Zhou Y."/>
        </authorList>
    </citation>
    <scope>NUCLEOTIDE SEQUENCE</scope>
    <source>
        <strain evidence="1">CGMCC 1.15425</strain>
    </source>
</reference>
<dbReference type="AlphaFoldDB" id="A0A917LVT9"/>
<gene>
    <name evidence="1" type="ORF">GCM10011403_14600</name>
</gene>
<accession>A0A917LVT9</accession>
<name>A0A917LVT9_9GAMM</name>
<protein>
    <submittedName>
        <fullName evidence="1">Uncharacterized protein</fullName>
    </submittedName>
</protein>